<dbReference type="EMBL" id="PYIX02000025">
    <property type="protein sequence ID" value="RFC82881.1"/>
    <property type="molecule type" value="Genomic_DNA"/>
</dbReference>
<proteinExistence type="predicted"/>
<dbReference type="EMBL" id="JBHRSF010000034">
    <property type="protein sequence ID" value="MFC2995653.1"/>
    <property type="molecule type" value="Genomic_DNA"/>
</dbReference>
<reference evidence="1" key="1">
    <citation type="journal article" date="2014" name="Int. J. Syst. Evol. Microbiol.">
        <title>Complete genome of a new Firmicutes species belonging to the dominant human colonic microbiota ('Ruminococcus bicirculans') reveals two chromosomes and a selective capacity to utilize plant glucans.</title>
        <authorList>
            <consortium name="NISC Comparative Sequencing Program"/>
            <person name="Wegmann U."/>
            <person name="Louis P."/>
            <person name="Goesmann A."/>
            <person name="Henrissat B."/>
            <person name="Duncan S.H."/>
            <person name="Flint H.J."/>
        </authorList>
    </citation>
    <scope>NUCLEOTIDE SEQUENCE</scope>
    <source>
        <strain evidence="1">KCTC 62575</strain>
    </source>
</reference>
<dbReference type="RefSeq" id="WP_107008999.1">
    <property type="nucleotide sequence ID" value="NZ_JBHRSF010000034.1"/>
</dbReference>
<comment type="caution">
    <text evidence="2">The sequence shown here is derived from an EMBL/GenBank/DDBJ whole genome shotgun (WGS) entry which is preliminary data.</text>
</comment>
<protein>
    <recommendedName>
        <fullName evidence="5">DUF1311 domain-containing protein</fullName>
    </recommendedName>
</protein>
<reference evidence="4" key="3">
    <citation type="journal article" date="2019" name="Int. J. Syst. Evol. Microbiol.">
        <title>The Global Catalogue of Microorganisms (GCM) 10K type strain sequencing project: providing services to taxonomists for standard genome sequencing and annotation.</title>
        <authorList>
            <consortium name="The Broad Institute Genomics Platform"/>
            <consortium name="The Broad Institute Genome Sequencing Center for Infectious Disease"/>
            <person name="Wu L."/>
            <person name="Ma J."/>
        </authorList>
    </citation>
    <scope>NUCLEOTIDE SEQUENCE [LARGE SCALE GENOMIC DNA]</scope>
    <source>
        <strain evidence="4">KCTC 62575</strain>
    </source>
</reference>
<evidence type="ECO:0000313" key="1">
    <source>
        <dbReference type="EMBL" id="MFC2995653.1"/>
    </source>
</evidence>
<evidence type="ECO:0008006" key="5">
    <source>
        <dbReference type="Google" id="ProtNLM"/>
    </source>
</evidence>
<gene>
    <name evidence="1" type="ORF">ACFODO_10300</name>
    <name evidence="2" type="ORF">C9E89_014260</name>
</gene>
<evidence type="ECO:0000313" key="2">
    <source>
        <dbReference type="EMBL" id="RFC82881.1"/>
    </source>
</evidence>
<dbReference type="Proteomes" id="UP000240957">
    <property type="component" value="Unassembled WGS sequence"/>
</dbReference>
<evidence type="ECO:0000313" key="3">
    <source>
        <dbReference type="Proteomes" id="UP000240957"/>
    </source>
</evidence>
<keyword evidence="4" id="KW-1185">Reference proteome</keyword>
<accession>A0A371YN25</accession>
<name>A0A371YN25_9GAMM</name>
<evidence type="ECO:0000313" key="4">
    <source>
        <dbReference type="Proteomes" id="UP001595455"/>
    </source>
</evidence>
<sequence length="130" mass="14941">MKLAVWGWGVGILLGAMSVSHAMGYSAEYLNCMSQTQDSTAQAALCMKAELKQQTKRYEYFADIHVKALAKEKRKEQEKVNKNWLTFRDEQCLINNVKLSVGHASKYYFCAMKKTQAQADLLEKQAYKYR</sequence>
<dbReference type="OrthoDB" id="6691410at2"/>
<dbReference type="AlphaFoldDB" id="A0A371YN25"/>
<organism evidence="2 3">
    <name type="scientific">Acinetobacter sichuanensis</name>
    <dbReference type="NCBI Taxonomy" id="2136183"/>
    <lineage>
        <taxon>Bacteria</taxon>
        <taxon>Pseudomonadati</taxon>
        <taxon>Pseudomonadota</taxon>
        <taxon>Gammaproteobacteria</taxon>
        <taxon>Moraxellales</taxon>
        <taxon>Moraxellaceae</taxon>
        <taxon>Acinetobacter</taxon>
    </lineage>
</organism>
<reference evidence="2 3" key="2">
    <citation type="submission" date="2018-08" db="EMBL/GenBank/DDBJ databases">
        <title>The draft genome of Acinetobacter sichuanensis strain WCHAc060041.</title>
        <authorList>
            <person name="Qin J."/>
            <person name="Feng Y."/>
            <person name="Zong Z."/>
        </authorList>
    </citation>
    <scope>NUCLEOTIDE SEQUENCE [LARGE SCALE GENOMIC DNA]</scope>
    <source>
        <strain evidence="2 3">WCHAc060041</strain>
    </source>
</reference>
<reference evidence="1" key="4">
    <citation type="submission" date="2024-09" db="EMBL/GenBank/DDBJ databases">
        <authorList>
            <person name="Sun Q."/>
            <person name="Mori K."/>
        </authorList>
    </citation>
    <scope>NUCLEOTIDE SEQUENCE</scope>
    <source>
        <strain evidence="1">KCTC 62575</strain>
    </source>
</reference>
<dbReference type="Proteomes" id="UP001595455">
    <property type="component" value="Unassembled WGS sequence"/>
</dbReference>